<evidence type="ECO:0000313" key="2">
    <source>
        <dbReference type="Proteomes" id="UP000251431"/>
    </source>
</evidence>
<protein>
    <submittedName>
        <fullName evidence="1">Uncharacterized protein</fullName>
    </submittedName>
</protein>
<dbReference type="Proteomes" id="UP000251431">
    <property type="component" value="Unassembled WGS sequence"/>
</dbReference>
<dbReference type="RefSeq" id="WP_112118136.1">
    <property type="nucleotide sequence ID" value="NZ_UAQE01000004.1"/>
</dbReference>
<evidence type="ECO:0000313" key="1">
    <source>
        <dbReference type="EMBL" id="SPU37917.1"/>
    </source>
</evidence>
<name>A0A2X1A1W7_9BACI</name>
<sequence>MIDISEHITSILAPLNLSVYFNSVPTGSTIPNQYITFLEINSKPALEASDQEYETERLIQVNVWSKSDYYQLVEGIKRLMESAGYERILEYDAPKQEGDSHFNKVLRFVFFDEY</sequence>
<gene>
    <name evidence="1" type="ORF">NCTC7582_03861</name>
</gene>
<dbReference type="EMBL" id="UAQE01000004">
    <property type="protein sequence ID" value="SPU37917.1"/>
    <property type="molecule type" value="Genomic_DNA"/>
</dbReference>
<dbReference type="AlphaFoldDB" id="A0A2X1A1W7"/>
<proteinExistence type="predicted"/>
<organism evidence="1 2">
    <name type="scientific">Lysinibacillus capsici</name>
    <dbReference type="NCBI Taxonomy" id="2115968"/>
    <lineage>
        <taxon>Bacteria</taxon>
        <taxon>Bacillati</taxon>
        <taxon>Bacillota</taxon>
        <taxon>Bacilli</taxon>
        <taxon>Bacillales</taxon>
        <taxon>Bacillaceae</taxon>
        <taxon>Lysinibacillus</taxon>
    </lineage>
</organism>
<reference evidence="1 2" key="1">
    <citation type="submission" date="2018-06" db="EMBL/GenBank/DDBJ databases">
        <authorList>
            <consortium name="Pathogen Informatics"/>
            <person name="Doyle S."/>
        </authorList>
    </citation>
    <scope>NUCLEOTIDE SEQUENCE [LARGE SCALE GENOMIC DNA]</scope>
    <source>
        <strain evidence="1 2">NCTC7582</strain>
    </source>
</reference>
<accession>A0A2X1A1W7</accession>